<accession>A0A0F5K574</accession>
<dbReference type="Pfam" id="PF14815">
    <property type="entry name" value="NUDIX_4"/>
    <property type="match status" value="1"/>
</dbReference>
<keyword evidence="11" id="KW-0411">Iron-sulfur</keyword>
<keyword evidence="7" id="KW-0479">Metal-binding</keyword>
<dbReference type="PANTHER" id="PTHR42944:SF1">
    <property type="entry name" value="ADENINE DNA GLYCOSYLASE"/>
    <property type="match status" value="1"/>
</dbReference>
<dbReference type="InterPro" id="IPR029119">
    <property type="entry name" value="MutY_C"/>
</dbReference>
<dbReference type="InterPro" id="IPR000445">
    <property type="entry name" value="HhH_motif"/>
</dbReference>
<comment type="cofactor">
    <cofactor evidence="14">
        <name>[4Fe-4S] cluster</name>
        <dbReference type="ChEBI" id="CHEBI:49883"/>
    </cofactor>
    <text evidence="14">Binds 1 [4Fe-4S] cluster.</text>
</comment>
<reference evidence="16 17" key="1">
    <citation type="submission" date="2015-03" db="EMBL/GenBank/DDBJ databases">
        <title>Draft Genome Sequence of Burkholderia andropogonis type strain ICMP2807, isolated from Sorghum bicolor.</title>
        <authorList>
            <person name="Lopes-Santos L."/>
            <person name="Castro D.B."/>
            <person name="Ottoboni L.M."/>
            <person name="Park D."/>
            <person name="Weirc B.S."/>
            <person name="Destefano S.A."/>
        </authorList>
    </citation>
    <scope>NUCLEOTIDE SEQUENCE [LARGE SCALE GENOMIC DNA]</scope>
    <source>
        <strain evidence="16 17">ICMP2807</strain>
    </source>
</reference>
<keyword evidence="10 14" id="KW-0408">Iron</keyword>
<dbReference type="GO" id="GO:0006284">
    <property type="term" value="P:base-excision repair"/>
    <property type="evidence" value="ECO:0007669"/>
    <property type="project" value="UniProtKB-UniRule"/>
</dbReference>
<dbReference type="PANTHER" id="PTHR42944">
    <property type="entry name" value="ADENINE DNA GLYCOSYLASE"/>
    <property type="match status" value="1"/>
</dbReference>
<evidence type="ECO:0000256" key="7">
    <source>
        <dbReference type="ARBA" id="ARBA00022723"/>
    </source>
</evidence>
<evidence type="ECO:0000256" key="9">
    <source>
        <dbReference type="ARBA" id="ARBA00022801"/>
    </source>
</evidence>
<evidence type="ECO:0000256" key="14">
    <source>
        <dbReference type="RuleBase" id="RU365096"/>
    </source>
</evidence>
<dbReference type="SMART" id="SM00478">
    <property type="entry name" value="ENDO3c"/>
    <property type="match status" value="1"/>
</dbReference>
<dbReference type="Pfam" id="PF00730">
    <property type="entry name" value="HhH-GPD"/>
    <property type="match status" value="1"/>
</dbReference>
<comment type="similarity">
    <text evidence="3 14">Belongs to the Nth/MutY family.</text>
</comment>
<dbReference type="PROSITE" id="PS01155">
    <property type="entry name" value="ENDONUCLEASE_III_2"/>
    <property type="match status" value="1"/>
</dbReference>
<dbReference type="GO" id="GO:0032357">
    <property type="term" value="F:oxidized purine DNA binding"/>
    <property type="evidence" value="ECO:0007669"/>
    <property type="project" value="TreeGrafter"/>
</dbReference>
<evidence type="ECO:0000256" key="5">
    <source>
        <dbReference type="ARBA" id="ARBA00022023"/>
    </source>
</evidence>
<evidence type="ECO:0000259" key="15">
    <source>
        <dbReference type="SMART" id="SM00478"/>
    </source>
</evidence>
<dbReference type="GO" id="GO:0034039">
    <property type="term" value="F:8-oxo-7,8-dihydroguanine DNA N-glycosylase activity"/>
    <property type="evidence" value="ECO:0007669"/>
    <property type="project" value="TreeGrafter"/>
</dbReference>
<evidence type="ECO:0000256" key="4">
    <source>
        <dbReference type="ARBA" id="ARBA00012045"/>
    </source>
</evidence>
<dbReference type="OrthoDB" id="9802365at2"/>
<proteinExistence type="inferred from homology"/>
<evidence type="ECO:0000256" key="11">
    <source>
        <dbReference type="ARBA" id="ARBA00023014"/>
    </source>
</evidence>
<dbReference type="EC" id="3.2.2.31" evidence="4 14"/>
<dbReference type="GO" id="GO:0006298">
    <property type="term" value="P:mismatch repair"/>
    <property type="evidence" value="ECO:0007669"/>
    <property type="project" value="TreeGrafter"/>
</dbReference>
<dbReference type="GO" id="GO:0051539">
    <property type="term" value="F:4 iron, 4 sulfur cluster binding"/>
    <property type="evidence" value="ECO:0007669"/>
    <property type="project" value="UniProtKB-UniRule"/>
</dbReference>
<dbReference type="InterPro" id="IPR044298">
    <property type="entry name" value="MIG/MutY"/>
</dbReference>
<evidence type="ECO:0000256" key="1">
    <source>
        <dbReference type="ARBA" id="ARBA00000843"/>
    </source>
</evidence>
<dbReference type="InterPro" id="IPR023170">
    <property type="entry name" value="HhH_base_excis_C"/>
</dbReference>
<keyword evidence="13 14" id="KW-0326">Glycosidase</keyword>
<keyword evidence="6" id="KW-0004">4Fe-4S</keyword>
<dbReference type="Gene3D" id="3.90.79.10">
    <property type="entry name" value="Nucleoside Triphosphate Pyrophosphohydrolase"/>
    <property type="match status" value="1"/>
</dbReference>
<dbReference type="Gene3D" id="1.10.1670.10">
    <property type="entry name" value="Helix-hairpin-Helix base-excision DNA repair enzymes (C-terminal)"/>
    <property type="match status" value="1"/>
</dbReference>
<dbReference type="CDD" id="cd03431">
    <property type="entry name" value="NUDIX_DNA_Glycosylase_C-MutY"/>
    <property type="match status" value="1"/>
</dbReference>
<evidence type="ECO:0000256" key="10">
    <source>
        <dbReference type="ARBA" id="ARBA00023004"/>
    </source>
</evidence>
<evidence type="ECO:0000256" key="6">
    <source>
        <dbReference type="ARBA" id="ARBA00022485"/>
    </source>
</evidence>
<keyword evidence="17" id="KW-1185">Reference proteome</keyword>
<dbReference type="NCBIfam" id="TIGR01084">
    <property type="entry name" value="mutY"/>
    <property type="match status" value="1"/>
</dbReference>
<dbReference type="SUPFAM" id="SSF55811">
    <property type="entry name" value="Nudix"/>
    <property type="match status" value="1"/>
</dbReference>
<dbReference type="InterPro" id="IPR011257">
    <property type="entry name" value="DNA_glycosylase"/>
</dbReference>
<dbReference type="CDD" id="cd00056">
    <property type="entry name" value="ENDO3c"/>
    <property type="match status" value="1"/>
</dbReference>
<comment type="function">
    <text evidence="2">Adenine glycosylase active on G-A mispairs. MutY also corrects error-prone DNA synthesis past GO lesions which are due to the oxidatively damaged form of guanine: 7,8-dihydro-8-oxoguanine (8-oxo-dGTP).</text>
</comment>
<name>A0A0F5K574_9BURK</name>
<feature type="domain" description="HhH-GPD" evidence="15">
    <location>
        <begin position="46"/>
        <end position="208"/>
    </location>
</feature>
<dbReference type="EMBL" id="LAQU01000001">
    <property type="protein sequence ID" value="KKB65253.1"/>
    <property type="molecule type" value="Genomic_DNA"/>
</dbReference>
<dbReference type="GO" id="GO:0035485">
    <property type="term" value="F:adenine/guanine mispair binding"/>
    <property type="evidence" value="ECO:0007669"/>
    <property type="project" value="TreeGrafter"/>
</dbReference>
<dbReference type="FunFam" id="1.10.340.30:FF:000002">
    <property type="entry name" value="Adenine DNA glycosylase"/>
    <property type="match status" value="1"/>
</dbReference>
<evidence type="ECO:0000256" key="3">
    <source>
        <dbReference type="ARBA" id="ARBA00008343"/>
    </source>
</evidence>
<evidence type="ECO:0000256" key="12">
    <source>
        <dbReference type="ARBA" id="ARBA00023204"/>
    </source>
</evidence>
<dbReference type="InterPro" id="IPR004036">
    <property type="entry name" value="Endonuclease-III-like_CS2"/>
</dbReference>
<dbReference type="Pfam" id="PF00633">
    <property type="entry name" value="HHH"/>
    <property type="match status" value="1"/>
</dbReference>
<organism evidence="16 17">
    <name type="scientific">Robbsia andropogonis</name>
    <dbReference type="NCBI Taxonomy" id="28092"/>
    <lineage>
        <taxon>Bacteria</taxon>
        <taxon>Pseudomonadati</taxon>
        <taxon>Pseudomonadota</taxon>
        <taxon>Betaproteobacteria</taxon>
        <taxon>Burkholderiales</taxon>
        <taxon>Burkholderiaceae</taxon>
        <taxon>Robbsia</taxon>
    </lineage>
</organism>
<dbReference type="AlphaFoldDB" id="A0A0F5K574"/>
<sequence length="401" mass="43984">MWVLVVSLIAKDTFAPRLIAWQRQHGRHDLPWQTDDAYRVWLSEIMLQQTQVATVIPYYARFTARFPDVHALAAAPEDEVMALWAGLGYYSRARNLHRCAKDVVARFDGRFPDNIAELVTLPGIGRSTAAAIAAFAYGAHETILDGNVKRVLARVFGIEGFPGEKRIEIAMWLLAESLLPKPSGSTGSAKSRATMKAYTQGLMDLGATLCVRANPLCERCPFNDDCVARSTGRQKDLPTRKPPKVIPQRETTMLVFDSGTHLLLYRRPPNGIWGGLWSLPEVSDQAQARTLAREYGADWSATSSLAPFTHQFTHFRLTITPLHLPCAEPQGGPLPLLSTASAPKPRAAATSSARKALEVDIDPAASADSAPVEWVAWTALDQYGLPAPVRKLLDGMHGALL</sequence>
<keyword evidence="8 14" id="KW-0227">DNA damage</keyword>
<dbReference type="Gene3D" id="1.10.340.30">
    <property type="entry name" value="Hypothetical protein, domain 2"/>
    <property type="match status" value="1"/>
</dbReference>
<comment type="caution">
    <text evidence="16">The sequence shown here is derived from an EMBL/GenBank/DDBJ whole genome shotgun (WGS) entry which is preliminary data.</text>
</comment>
<evidence type="ECO:0000256" key="8">
    <source>
        <dbReference type="ARBA" id="ARBA00022763"/>
    </source>
</evidence>
<dbReference type="GO" id="GO:0000701">
    <property type="term" value="F:purine-specific mismatch base pair DNA N-glycosylase activity"/>
    <property type="evidence" value="ECO:0007669"/>
    <property type="project" value="UniProtKB-EC"/>
</dbReference>
<evidence type="ECO:0000256" key="2">
    <source>
        <dbReference type="ARBA" id="ARBA00002933"/>
    </source>
</evidence>
<protein>
    <recommendedName>
        <fullName evidence="5 14">Adenine DNA glycosylase</fullName>
        <ecNumber evidence="4 14">3.2.2.31</ecNumber>
    </recommendedName>
</protein>
<dbReference type="InterPro" id="IPR015797">
    <property type="entry name" value="NUDIX_hydrolase-like_dom_sf"/>
</dbReference>
<dbReference type="SUPFAM" id="SSF48150">
    <property type="entry name" value="DNA-glycosylase"/>
    <property type="match status" value="1"/>
</dbReference>
<dbReference type="PROSITE" id="PS00764">
    <property type="entry name" value="ENDONUCLEASE_III_1"/>
    <property type="match status" value="1"/>
</dbReference>
<dbReference type="InterPro" id="IPR003265">
    <property type="entry name" value="HhH-GPD_domain"/>
</dbReference>
<dbReference type="STRING" id="28092.WM40_01090"/>
<dbReference type="Proteomes" id="UP000033618">
    <property type="component" value="Unassembled WGS sequence"/>
</dbReference>
<comment type="catalytic activity">
    <reaction evidence="1 14">
        <text>Hydrolyzes free adenine bases from 7,8-dihydro-8-oxoguanine:adenine mismatched double-stranded DNA, leaving an apurinic site.</text>
        <dbReference type="EC" id="3.2.2.31"/>
    </reaction>
</comment>
<dbReference type="PATRIC" id="fig|28092.6.peg.242"/>
<evidence type="ECO:0000256" key="13">
    <source>
        <dbReference type="ARBA" id="ARBA00023295"/>
    </source>
</evidence>
<gene>
    <name evidence="16" type="ORF">WM40_01090</name>
</gene>
<evidence type="ECO:0000313" key="17">
    <source>
        <dbReference type="Proteomes" id="UP000033618"/>
    </source>
</evidence>
<dbReference type="GO" id="GO:0046872">
    <property type="term" value="F:metal ion binding"/>
    <property type="evidence" value="ECO:0007669"/>
    <property type="project" value="UniProtKB-UniRule"/>
</dbReference>
<dbReference type="InterPro" id="IPR004035">
    <property type="entry name" value="Endouclease-III_FeS-bd_BS"/>
</dbReference>
<dbReference type="InterPro" id="IPR005760">
    <property type="entry name" value="A/G_AdeGlyc_MutY"/>
</dbReference>
<keyword evidence="12" id="KW-0234">DNA repair</keyword>
<evidence type="ECO:0000313" key="16">
    <source>
        <dbReference type="EMBL" id="KKB65253.1"/>
    </source>
</evidence>
<keyword evidence="9" id="KW-0378">Hydrolase</keyword>